<gene>
    <name evidence="2" type="ORF">ED312_03320</name>
</gene>
<comment type="similarity">
    <text evidence="1">Belongs to the short-chain dehydrogenases/reductases (SDR) family.</text>
</comment>
<protein>
    <submittedName>
        <fullName evidence="2">3-oxoacyl-ACP reductase FabG</fullName>
    </submittedName>
</protein>
<dbReference type="RefSeq" id="WP_123214582.1">
    <property type="nucleotide sequence ID" value="NZ_RJTM01000013.1"/>
</dbReference>
<dbReference type="PRINTS" id="PR00080">
    <property type="entry name" value="SDRFAMILY"/>
</dbReference>
<dbReference type="InterPro" id="IPR020904">
    <property type="entry name" value="Sc_DH/Rdtase_CS"/>
</dbReference>
<reference evidence="2 3" key="1">
    <citation type="submission" date="2018-10" db="EMBL/GenBank/DDBJ databases">
        <title>Sinomicrobium pectinilyticum sp. nov., a pectinase-producing bacterium isolated from alkaline and saline soil, and emended description of the genus Sinomicrobium.</title>
        <authorList>
            <person name="Cheng B."/>
            <person name="Li C."/>
            <person name="Lai Q."/>
            <person name="Du M."/>
            <person name="Shao Z."/>
            <person name="Xu P."/>
            <person name="Yang C."/>
        </authorList>
    </citation>
    <scope>NUCLEOTIDE SEQUENCE [LARGE SCALE GENOMIC DNA]</scope>
    <source>
        <strain evidence="2 3">5DNS001</strain>
    </source>
</reference>
<evidence type="ECO:0000256" key="1">
    <source>
        <dbReference type="ARBA" id="ARBA00006484"/>
    </source>
</evidence>
<dbReference type="EMBL" id="RJTM01000013">
    <property type="protein sequence ID" value="RNL93050.1"/>
    <property type="molecule type" value="Genomic_DNA"/>
</dbReference>
<dbReference type="OrthoDB" id="9803333at2"/>
<dbReference type="PRINTS" id="PR00081">
    <property type="entry name" value="GDHRDH"/>
</dbReference>
<dbReference type="PANTHER" id="PTHR42760:SF50">
    <property type="entry name" value="SHORT-CHAIN DEHYDROGENASE-RELATED"/>
    <property type="match status" value="1"/>
</dbReference>
<dbReference type="InterPro" id="IPR002347">
    <property type="entry name" value="SDR_fam"/>
</dbReference>
<organism evidence="2 3">
    <name type="scientific">Sinomicrobium pectinilyticum</name>
    <dbReference type="NCBI Taxonomy" id="1084421"/>
    <lineage>
        <taxon>Bacteria</taxon>
        <taxon>Pseudomonadati</taxon>
        <taxon>Bacteroidota</taxon>
        <taxon>Flavobacteriia</taxon>
        <taxon>Flavobacteriales</taxon>
        <taxon>Flavobacteriaceae</taxon>
        <taxon>Sinomicrobium</taxon>
    </lineage>
</organism>
<dbReference type="Proteomes" id="UP000267469">
    <property type="component" value="Unassembled WGS sequence"/>
</dbReference>
<dbReference type="AlphaFoldDB" id="A0A3N0EYR9"/>
<evidence type="ECO:0000313" key="3">
    <source>
        <dbReference type="Proteomes" id="UP000267469"/>
    </source>
</evidence>
<proteinExistence type="inferred from homology"/>
<dbReference type="GO" id="GO:0016616">
    <property type="term" value="F:oxidoreductase activity, acting on the CH-OH group of donors, NAD or NADP as acceptor"/>
    <property type="evidence" value="ECO:0007669"/>
    <property type="project" value="TreeGrafter"/>
</dbReference>
<evidence type="ECO:0000313" key="2">
    <source>
        <dbReference type="EMBL" id="RNL93050.1"/>
    </source>
</evidence>
<dbReference type="FunFam" id="3.40.50.720:FF:000084">
    <property type="entry name" value="Short-chain dehydrogenase reductase"/>
    <property type="match status" value="1"/>
</dbReference>
<keyword evidence="3" id="KW-1185">Reference proteome</keyword>
<dbReference type="PROSITE" id="PS00061">
    <property type="entry name" value="ADH_SHORT"/>
    <property type="match status" value="1"/>
</dbReference>
<dbReference type="InterPro" id="IPR036291">
    <property type="entry name" value="NAD(P)-bd_dom_sf"/>
</dbReference>
<dbReference type="SUPFAM" id="SSF51735">
    <property type="entry name" value="NAD(P)-binding Rossmann-fold domains"/>
    <property type="match status" value="1"/>
</dbReference>
<dbReference type="Pfam" id="PF13561">
    <property type="entry name" value="adh_short_C2"/>
    <property type="match status" value="1"/>
</dbReference>
<comment type="caution">
    <text evidence="2">The sequence shown here is derived from an EMBL/GenBank/DDBJ whole genome shotgun (WGS) entry which is preliminary data.</text>
</comment>
<accession>A0A3N0EYR9</accession>
<dbReference type="PANTHER" id="PTHR42760">
    <property type="entry name" value="SHORT-CHAIN DEHYDROGENASES/REDUCTASES FAMILY MEMBER"/>
    <property type="match status" value="1"/>
</dbReference>
<sequence length="256" mass="27061">MTSNTSVLTNESLRGKIAFITGGSRGMGAAIVKRLASEGARVIFTHSGSNTEKADLVVRDVEAAGGEASHLVADNGSAESVTAAVRKVISDYGRIDILVNNAGIFMYKPTQESTEEEFDRMMSVNVKAVFLAMKEAAAGMPEGGRIITIGSNVADRVSDPNMGLYGMSKSALIGLNKGMARELGPRDITVNLVQPGPIDTDMNPADSEMAWEIKKYIPVSRYGKAEEIAGLVSFLTGADSRFITGTSITIDGGFNS</sequence>
<dbReference type="Gene3D" id="3.40.50.720">
    <property type="entry name" value="NAD(P)-binding Rossmann-like Domain"/>
    <property type="match status" value="1"/>
</dbReference>
<name>A0A3N0EYR9_SINP1</name>